<dbReference type="EMBL" id="CP013331">
    <property type="protein sequence ID" value="ALQ39781.1"/>
    <property type="molecule type" value="Genomic_DNA"/>
</dbReference>
<feature type="coiled-coil region" evidence="5">
    <location>
        <begin position="690"/>
        <end position="725"/>
    </location>
</feature>
<evidence type="ECO:0000256" key="6">
    <source>
        <dbReference type="SAM" id="Phobius"/>
    </source>
</evidence>
<dbReference type="KEGG" id="fhw:RN87_04390"/>
<dbReference type="InterPro" id="IPR047149">
    <property type="entry name" value="KIF11-like"/>
</dbReference>
<dbReference type="GO" id="GO:0051231">
    <property type="term" value="P:spindle elongation"/>
    <property type="evidence" value="ECO:0007669"/>
    <property type="project" value="TreeGrafter"/>
</dbReference>
<evidence type="ECO:0000256" key="2">
    <source>
        <dbReference type="ARBA" id="ARBA00022490"/>
    </source>
</evidence>
<dbReference type="GO" id="GO:0072686">
    <property type="term" value="C:mitotic spindle"/>
    <property type="evidence" value="ECO:0007669"/>
    <property type="project" value="TreeGrafter"/>
</dbReference>
<feature type="coiled-coil region" evidence="5">
    <location>
        <begin position="230"/>
        <end position="272"/>
    </location>
</feature>
<dbReference type="PANTHER" id="PTHR47970">
    <property type="entry name" value="KINESIN-LIKE PROTEIN KIF11"/>
    <property type="match status" value="1"/>
</dbReference>
<dbReference type="PANTHER" id="PTHR47970:SF12">
    <property type="entry name" value="KINESIN FAMILY MEMBER 11"/>
    <property type="match status" value="1"/>
</dbReference>
<dbReference type="GO" id="GO:0008574">
    <property type="term" value="F:plus-end-directed microtubule motor activity"/>
    <property type="evidence" value="ECO:0007669"/>
    <property type="project" value="TreeGrafter"/>
</dbReference>
<feature type="coiled-coil region" evidence="5">
    <location>
        <begin position="46"/>
        <end position="187"/>
    </location>
</feature>
<dbReference type="InterPro" id="IPR027417">
    <property type="entry name" value="P-loop_NTPase"/>
</dbReference>
<sequence length="774" mass="90533">MNLSEDIFEPTEIYNLILERVEELKEHVLKMQLSDKEVQEKQKEIKESLESIVYKLNSNINELKDNSEWDRFTIAFYGETNAGKSTLIETLRILLNEKEKLKDRKKYKEIDDYINSLKDEREVYAEKIKEIIQKYKKIINHIMQNLKNSEMELDELKESLKNLKKSNEEFQEELNILKETIKEEKRRSIKNFILWLLKRLPEQKNFSIIKDEINKNGIKIIEVEASEKVITEKIEEITEERNTIESTKNNEINEYDEKIILLDEEIQKVNEELEKYCDGKIIGDGRSDYTRDVTGYEIEYNNENFCLLDLPGIEGNEKLVLDNINKAVKKSHAVFYISATPNPPQSGDKENTGTIEKIKQHLGDQTEVYFLFNKKIKNPKMLKDSLITEGEEESLKETDRILTGILDTQYSNNISLSAYPAFLAIGNCCDKDKTNKIKFLESLSAQNILSYSNVEKFKNWLTKSFVKNTKDKIIRANYKKVYFVIDETIKEVEKKNEILNIMREALVRNSKNTKTNLESVLTTIKNKFQTVLDETLSEFEHTLRKSIYDEIKKEIDNKEFKNSFESQYKEFSETLSSNLQVRFQGLNEEFVSEVKKTLEKHKKTREELIKTYDTRYSIDKNFDFNLEIDNGIDKKGLFFSIGGIIATLIFNISNPLGWLVLGLAILSGLVGFFKSIRGFFDKEYRAGQQREKANDKIDEIKKSIKKDIEEKLLEIDKNLNDAIKEIKESLSDENKKIDNIIEIFENTKDEFYELSLGIKNKITRGENYGNIKGV</sequence>
<feature type="transmembrane region" description="Helical" evidence="6">
    <location>
        <begin position="658"/>
        <end position="680"/>
    </location>
</feature>
<keyword evidence="2" id="KW-0963">Cytoplasm</keyword>
<dbReference type="GO" id="GO:0005876">
    <property type="term" value="C:spindle microtubule"/>
    <property type="evidence" value="ECO:0007669"/>
    <property type="project" value="TreeGrafter"/>
</dbReference>
<comment type="subcellular location">
    <subcellularLocation>
        <location evidence="1">Cytoplasm</location>
        <location evidence="1">Cytoskeleton</location>
    </subcellularLocation>
</comment>
<organism evidence="7">
    <name type="scientific">Fusobacterium hwasookii ChDC F174</name>
    <dbReference type="NCBI Taxonomy" id="1307442"/>
    <lineage>
        <taxon>Bacteria</taxon>
        <taxon>Fusobacteriati</taxon>
        <taxon>Fusobacteriota</taxon>
        <taxon>Fusobacteriia</taxon>
        <taxon>Fusobacteriales</taxon>
        <taxon>Fusobacteriaceae</taxon>
        <taxon>Fusobacterium</taxon>
    </lineage>
</organism>
<dbReference type="RefSeq" id="WP_029493744.1">
    <property type="nucleotide sequence ID" value="NZ_ATKF01000102.1"/>
</dbReference>
<evidence type="ECO:0000256" key="3">
    <source>
        <dbReference type="ARBA" id="ARBA00023175"/>
    </source>
</evidence>
<keyword evidence="6" id="KW-0472">Membrane</keyword>
<evidence type="ECO:0000256" key="5">
    <source>
        <dbReference type="SAM" id="Coils"/>
    </source>
</evidence>
<evidence type="ECO:0000256" key="1">
    <source>
        <dbReference type="ARBA" id="ARBA00004245"/>
    </source>
</evidence>
<dbReference type="OrthoDB" id="1496089at2"/>
<dbReference type="AlphaFoldDB" id="A0A0S2ZLE9"/>
<dbReference type="SUPFAM" id="SSF52540">
    <property type="entry name" value="P-loop containing nucleoside triphosphate hydrolases"/>
    <property type="match status" value="2"/>
</dbReference>
<accession>A0A0S2ZLE9</accession>
<keyword evidence="6" id="KW-0812">Transmembrane</keyword>
<evidence type="ECO:0000313" key="8">
    <source>
        <dbReference type="Proteomes" id="UP000063275"/>
    </source>
</evidence>
<dbReference type="Gene3D" id="3.40.50.300">
    <property type="entry name" value="P-loop containing nucleotide triphosphate hydrolases"/>
    <property type="match status" value="2"/>
</dbReference>
<protein>
    <submittedName>
        <fullName evidence="7">N-acetylglucosamine-6-phosphate deacetylase</fullName>
    </submittedName>
</protein>
<evidence type="ECO:0000256" key="4">
    <source>
        <dbReference type="ARBA" id="ARBA00023212"/>
    </source>
</evidence>
<reference evidence="7 8" key="1">
    <citation type="submission" date="2015-11" db="EMBL/GenBank/DDBJ databases">
        <authorList>
            <person name="Zhang Y."/>
            <person name="Guo Z."/>
        </authorList>
    </citation>
    <scope>NUCLEOTIDE SEQUENCE [LARGE SCALE GENOMIC DNA]</scope>
    <source>
        <strain evidence="7 8">ChDC F174</strain>
    </source>
</reference>
<proteinExistence type="predicted"/>
<keyword evidence="3" id="KW-0505">Motor protein</keyword>
<gene>
    <name evidence="7" type="ORF">RN87_04390</name>
</gene>
<name>A0A0S2ZLE9_9FUSO</name>
<keyword evidence="5" id="KW-0175">Coiled coil</keyword>
<keyword evidence="4" id="KW-0206">Cytoskeleton</keyword>
<dbReference type="Proteomes" id="UP000063275">
    <property type="component" value="Chromosome"/>
</dbReference>
<keyword evidence="6" id="KW-1133">Transmembrane helix</keyword>
<evidence type="ECO:0000313" key="7">
    <source>
        <dbReference type="EMBL" id="ALQ39781.1"/>
    </source>
</evidence>